<evidence type="ECO:0000256" key="2">
    <source>
        <dbReference type="ARBA" id="ARBA00022723"/>
    </source>
</evidence>
<dbReference type="GO" id="GO:0004656">
    <property type="term" value="F:procollagen-proline 4-dioxygenase activity"/>
    <property type="evidence" value="ECO:0007669"/>
    <property type="project" value="TreeGrafter"/>
</dbReference>
<gene>
    <name evidence="8" type="primary">P4H4</name>
    <name evidence="8" type="ORF">AK812_SmicGene36796</name>
</gene>
<evidence type="ECO:0000313" key="9">
    <source>
        <dbReference type="Proteomes" id="UP000186817"/>
    </source>
</evidence>
<dbReference type="OrthoDB" id="407973at2759"/>
<dbReference type="InterPro" id="IPR009091">
    <property type="entry name" value="RCC1/BLIP-II"/>
</dbReference>
<feature type="region of interest" description="Disordered" evidence="6">
    <location>
        <begin position="479"/>
        <end position="525"/>
    </location>
</feature>
<comment type="cofactor">
    <cofactor evidence="1">
        <name>L-ascorbate</name>
        <dbReference type="ChEBI" id="CHEBI:38290"/>
    </cofactor>
</comment>
<dbReference type="InterPro" id="IPR006620">
    <property type="entry name" value="Pro_4_hyd_alph"/>
</dbReference>
<dbReference type="EMBL" id="LSRX01001183">
    <property type="protein sequence ID" value="OLP82545.1"/>
    <property type="molecule type" value="Genomic_DNA"/>
</dbReference>
<protein>
    <submittedName>
        <fullName evidence="8">Putative prolyl 4-hydroxylase 4</fullName>
    </submittedName>
</protein>
<evidence type="ECO:0000256" key="5">
    <source>
        <dbReference type="ARBA" id="ARBA00023004"/>
    </source>
</evidence>
<dbReference type="InterPro" id="IPR045054">
    <property type="entry name" value="P4HA-like"/>
</dbReference>
<reference evidence="8 9" key="1">
    <citation type="submission" date="2016-02" db="EMBL/GenBank/DDBJ databases">
        <title>Genome analysis of coral dinoflagellate symbionts highlights evolutionary adaptations to a symbiotic lifestyle.</title>
        <authorList>
            <person name="Aranda M."/>
            <person name="Li Y."/>
            <person name="Liew Y.J."/>
            <person name="Baumgarten S."/>
            <person name="Simakov O."/>
            <person name="Wilson M."/>
            <person name="Piel J."/>
            <person name="Ashoor H."/>
            <person name="Bougouffa S."/>
            <person name="Bajic V.B."/>
            <person name="Ryu T."/>
            <person name="Ravasi T."/>
            <person name="Bayer T."/>
            <person name="Micklem G."/>
            <person name="Kim H."/>
            <person name="Bhak J."/>
            <person name="Lajeunesse T.C."/>
            <person name="Voolstra C.R."/>
        </authorList>
    </citation>
    <scope>NUCLEOTIDE SEQUENCE [LARGE SCALE GENOMIC DNA]</scope>
    <source>
        <strain evidence="8 9">CCMP2467</strain>
    </source>
</reference>
<dbReference type="GO" id="GO:0005506">
    <property type="term" value="F:iron ion binding"/>
    <property type="evidence" value="ECO:0007669"/>
    <property type="project" value="InterPro"/>
</dbReference>
<comment type="caution">
    <text evidence="8">The sequence shown here is derived from an EMBL/GenBank/DDBJ whole genome shotgun (WGS) entry which is preliminary data.</text>
</comment>
<dbReference type="Gene3D" id="2.130.10.30">
    <property type="entry name" value="Regulator of chromosome condensation 1/beta-lactamase-inhibitor protein II"/>
    <property type="match status" value="3"/>
</dbReference>
<dbReference type="InterPro" id="IPR005123">
    <property type="entry name" value="Oxoglu/Fe-dep_dioxygenase_dom"/>
</dbReference>
<evidence type="ECO:0000313" key="8">
    <source>
        <dbReference type="EMBL" id="OLP82545.1"/>
    </source>
</evidence>
<dbReference type="InterPro" id="IPR044862">
    <property type="entry name" value="Pro_4_hyd_alph_FE2OG_OXY"/>
</dbReference>
<dbReference type="GO" id="GO:0005783">
    <property type="term" value="C:endoplasmic reticulum"/>
    <property type="evidence" value="ECO:0007669"/>
    <property type="project" value="TreeGrafter"/>
</dbReference>
<proteinExistence type="predicted"/>
<keyword evidence="3" id="KW-0223">Dioxygenase</keyword>
<dbReference type="Gene3D" id="2.60.120.620">
    <property type="entry name" value="q2cbj1_9rhob like domain"/>
    <property type="match status" value="1"/>
</dbReference>
<dbReference type="SUPFAM" id="SSF50985">
    <property type="entry name" value="RCC1/BLIP-II"/>
    <property type="match status" value="1"/>
</dbReference>
<keyword evidence="9" id="KW-1185">Reference proteome</keyword>
<feature type="domain" description="Fe2OG dioxygenase" evidence="7">
    <location>
        <begin position="648"/>
        <end position="776"/>
    </location>
</feature>
<name>A0A1Q9CHZ4_SYMMI</name>
<keyword evidence="2" id="KW-0479">Metal-binding</keyword>
<dbReference type="Proteomes" id="UP000186817">
    <property type="component" value="Unassembled WGS sequence"/>
</dbReference>
<sequence length="789" mass="86356">MSGRTADLELPPDASVAELRRRAQEALGVNLSSVVSSTGVILQDQGTLAEAVEDGGSVTVHKRAKSLAAASIAQFVAICGNGSVESYNAHVAAFVEKRGWGSCQGLTNVQCVQASHSSFAAILGDGSVEVWGWLSDVDKGEMQLQFQQVKEQLQNVVQIQATCRAFAAIKSDGSVVTWGQTGEERTRLQHDLKDVSQIQANHTAFAAIRKDGSVVTWGEAENGGNSAMVQQKLFRVHQIQATFHAFAALREDGHVVSWGDLCDDSMVQEQLTDVRQIQASSDAFAALKGDGTVVVWGGEGMEDAWDEVQDELTQVRQIQATADAFAVIREDGSVVTWGSSDFGGDSSHVQAHLKNVQCIQAAVGESFVGGEGSGAFAALLKDGSVVTWGDDGCGGDSSRVQEQLVHVEHIQATLCAFAALREDGAVVTWGHPEYGGDSSRVQEHLRHVRHIQASEKAFAAILDDETVVTWGSDLDDLREEEGEEEVMLEESPEEEQLDDDEDWMDEPEEEEEEGEGQEEEEVQTAEAASRASLLLLFEGGEFLYPAVHLGFRRSVALGLGAQAVELRTLSLRPVVFSVEGFADGSERRALKKLAKPLLKKSEVRQFDNHPADGDQSFRSSWSAFLPAEDPLVRLIMNRSQLLTKVAGRVENLQVMRYRPGQQYQAHWDFFDPEYFKKQPEVLGRLTHRRNRLLTMLFYLASSAEGGQTAFPMAYGAPRPADPEDCSSWLQVPAKRGKAVLFYNLHADGRLDRASNHAGCKVQAGEKWSANIWAWNSKNQEIMDPDLDEL</sequence>
<dbReference type="PROSITE" id="PS51471">
    <property type="entry name" value="FE2OG_OXY"/>
    <property type="match status" value="1"/>
</dbReference>
<evidence type="ECO:0000256" key="3">
    <source>
        <dbReference type="ARBA" id="ARBA00022964"/>
    </source>
</evidence>
<evidence type="ECO:0000256" key="4">
    <source>
        <dbReference type="ARBA" id="ARBA00023002"/>
    </source>
</evidence>
<accession>A0A1Q9CHZ4</accession>
<feature type="compositionally biased region" description="Acidic residues" evidence="6">
    <location>
        <begin position="479"/>
        <end position="523"/>
    </location>
</feature>
<keyword evidence="5" id="KW-0408">Iron</keyword>
<dbReference type="GO" id="GO:0031418">
    <property type="term" value="F:L-ascorbic acid binding"/>
    <property type="evidence" value="ECO:0007669"/>
    <property type="project" value="InterPro"/>
</dbReference>
<dbReference type="AlphaFoldDB" id="A0A1Q9CHZ4"/>
<dbReference type="SMART" id="SM00702">
    <property type="entry name" value="P4Hc"/>
    <property type="match status" value="1"/>
</dbReference>
<organism evidence="8 9">
    <name type="scientific">Symbiodinium microadriaticum</name>
    <name type="common">Dinoflagellate</name>
    <name type="synonym">Zooxanthella microadriatica</name>
    <dbReference type="NCBI Taxonomy" id="2951"/>
    <lineage>
        <taxon>Eukaryota</taxon>
        <taxon>Sar</taxon>
        <taxon>Alveolata</taxon>
        <taxon>Dinophyceae</taxon>
        <taxon>Suessiales</taxon>
        <taxon>Symbiodiniaceae</taxon>
        <taxon>Symbiodinium</taxon>
    </lineage>
</organism>
<evidence type="ECO:0000256" key="6">
    <source>
        <dbReference type="SAM" id="MobiDB-lite"/>
    </source>
</evidence>
<dbReference type="Pfam" id="PF13640">
    <property type="entry name" value="2OG-FeII_Oxy_3"/>
    <property type="match status" value="1"/>
</dbReference>
<evidence type="ECO:0000259" key="7">
    <source>
        <dbReference type="PROSITE" id="PS51471"/>
    </source>
</evidence>
<dbReference type="PANTHER" id="PTHR10869">
    <property type="entry name" value="PROLYL 4-HYDROXYLASE ALPHA SUBUNIT"/>
    <property type="match status" value="1"/>
</dbReference>
<dbReference type="PANTHER" id="PTHR10869:SF246">
    <property type="entry name" value="TRANSMEMBRANE PROLYL 4-HYDROXYLASE"/>
    <property type="match status" value="1"/>
</dbReference>
<evidence type="ECO:0000256" key="1">
    <source>
        <dbReference type="ARBA" id="ARBA00001961"/>
    </source>
</evidence>
<keyword evidence="4" id="KW-0560">Oxidoreductase</keyword>